<dbReference type="Proteomes" id="UP000180175">
    <property type="component" value="Chromosome"/>
</dbReference>
<reference evidence="2" key="4">
    <citation type="submission" date="2020-10" db="EMBL/GenBank/DDBJ databases">
        <authorList>
            <person name="Bassil N.M."/>
            <person name="Lloyd J.R."/>
        </authorList>
    </citation>
    <scope>NUCLEOTIDE SEQUENCE</scope>
    <source>
        <strain evidence="2">NB2006</strain>
    </source>
</reference>
<accession>A0A1S2LKD9</accession>
<organism evidence="1 3">
    <name type="scientific">Anaerobacillus isosaccharinicus</name>
    <dbReference type="NCBI Taxonomy" id="1532552"/>
    <lineage>
        <taxon>Bacteria</taxon>
        <taxon>Bacillati</taxon>
        <taxon>Bacillota</taxon>
        <taxon>Bacilli</taxon>
        <taxon>Bacillales</taxon>
        <taxon>Bacillaceae</taxon>
        <taxon>Anaerobacillus</taxon>
    </lineage>
</organism>
<evidence type="ECO:0000313" key="3">
    <source>
        <dbReference type="Proteomes" id="UP000180175"/>
    </source>
</evidence>
<proteinExistence type="predicted"/>
<evidence type="ECO:0000313" key="1">
    <source>
        <dbReference type="EMBL" id="OIJ13009.1"/>
    </source>
</evidence>
<dbReference type="KEGG" id="aia:AWH56_018510"/>
<dbReference type="EMBL" id="LQXD01000125">
    <property type="protein sequence ID" value="OIJ13009.1"/>
    <property type="molecule type" value="Genomic_DNA"/>
</dbReference>
<reference evidence="1 3" key="1">
    <citation type="submission" date="2016-10" db="EMBL/GenBank/DDBJ databases">
        <title>Draft genome sequences of four alkaliphilic bacteria belonging to the Anaerobacillus genus.</title>
        <authorList>
            <person name="Bassil N.M."/>
            <person name="Lloyd J.R."/>
        </authorList>
    </citation>
    <scope>NUCLEOTIDE SEQUENCE [LARGE SCALE GENOMIC DNA]</scope>
    <source>
        <strain evidence="1 3">NB2006</strain>
    </source>
</reference>
<dbReference type="AlphaFoldDB" id="A0A1S2LKD9"/>
<evidence type="ECO:0000313" key="2">
    <source>
        <dbReference type="EMBL" id="QOY34702.1"/>
    </source>
</evidence>
<dbReference type="RefSeq" id="WP_071317661.1">
    <property type="nucleotide sequence ID" value="NZ_CP063356.2"/>
</dbReference>
<keyword evidence="3" id="KW-1185">Reference proteome</keyword>
<name>A0A1S2LKD9_9BACI</name>
<protein>
    <submittedName>
        <fullName evidence="1">Uncharacterized protein</fullName>
    </submittedName>
</protein>
<reference evidence="2 3" key="2">
    <citation type="journal article" date="2017" name="Genome Announc.">
        <title>Draft Genome Sequences of Four Alkaliphilic Bacteria Belonging to the Anaerobacillus Genus.</title>
        <authorList>
            <person name="Bassil N.M."/>
            <person name="Lloyd J.R."/>
        </authorList>
    </citation>
    <scope>NUCLEOTIDE SEQUENCE [LARGE SCALE GENOMIC DNA]</scope>
    <source>
        <strain evidence="2 3">NB2006</strain>
    </source>
</reference>
<dbReference type="EMBL" id="CP063356">
    <property type="protein sequence ID" value="QOY34702.1"/>
    <property type="molecule type" value="Genomic_DNA"/>
</dbReference>
<gene>
    <name evidence="2" type="ORF">AWH56_018510</name>
    <name evidence="1" type="ORF">AWH56_13980</name>
</gene>
<reference evidence="2 3" key="3">
    <citation type="journal article" date="2019" name="Int. J. Syst. Evol. Microbiol.">
        <title>Anaerobacillus isosaccharinicus sp. nov., an alkaliphilic bacterium which degrades isosaccharinic acid.</title>
        <authorList>
            <person name="Bassil N.M."/>
            <person name="Lloyd J.R."/>
        </authorList>
    </citation>
    <scope>NUCLEOTIDE SEQUENCE [LARGE SCALE GENOMIC DNA]</scope>
    <source>
        <strain evidence="2 3">NB2006</strain>
    </source>
</reference>
<sequence>MKKSGRWSLKRIGKDFYLYSYQYKPLHLRKRREKNKRFIWKYEGKFGTKKADNFINTMEGEEQLNIHAEYISRKNELSEIIEIAKKLELQHPYCDQRNRIYQISDLKQQHLLLQKFARKMLSIAKGIIDRKHQEKDEENNA</sequence>